<dbReference type="EMBL" id="JXSX01000001">
    <property type="protein sequence ID" value="KIR66932.1"/>
    <property type="molecule type" value="Genomic_DNA"/>
</dbReference>
<dbReference type="SUPFAM" id="SSF46689">
    <property type="entry name" value="Homeodomain-like"/>
    <property type="match status" value="1"/>
</dbReference>
<dbReference type="Pfam" id="PF00440">
    <property type="entry name" value="TetR_N"/>
    <property type="match status" value="1"/>
</dbReference>
<name>A0A0D0V7X3_9ACTN</name>
<feature type="domain" description="HTH tetR-type" evidence="5">
    <location>
        <begin position="15"/>
        <end position="75"/>
    </location>
</feature>
<evidence type="ECO:0000256" key="2">
    <source>
        <dbReference type="ARBA" id="ARBA00023125"/>
    </source>
</evidence>
<proteinExistence type="predicted"/>
<protein>
    <recommendedName>
        <fullName evidence="5">HTH tetR-type domain-containing protein</fullName>
    </recommendedName>
</protein>
<dbReference type="Gene3D" id="1.10.357.10">
    <property type="entry name" value="Tetracycline Repressor, domain 2"/>
    <property type="match status" value="1"/>
</dbReference>
<dbReference type="PATRIC" id="fig|47853.6.peg.2725"/>
<keyword evidence="1" id="KW-0805">Transcription regulation</keyword>
<evidence type="ECO:0000256" key="1">
    <source>
        <dbReference type="ARBA" id="ARBA00023015"/>
    </source>
</evidence>
<dbReference type="PANTHER" id="PTHR30055:SF148">
    <property type="entry name" value="TETR-FAMILY TRANSCRIPTIONAL REGULATOR"/>
    <property type="match status" value="1"/>
</dbReference>
<dbReference type="SUPFAM" id="SSF48498">
    <property type="entry name" value="Tetracyclin repressor-like, C-terminal domain"/>
    <property type="match status" value="1"/>
</dbReference>
<gene>
    <name evidence="6" type="ORF">TK50_12890</name>
</gene>
<feature type="DNA-binding region" description="H-T-H motif" evidence="4">
    <location>
        <begin position="38"/>
        <end position="57"/>
    </location>
</feature>
<dbReference type="InterPro" id="IPR050109">
    <property type="entry name" value="HTH-type_TetR-like_transc_reg"/>
</dbReference>
<accession>A0A0D0V7X3</accession>
<dbReference type="PROSITE" id="PS50977">
    <property type="entry name" value="HTH_TETR_2"/>
    <property type="match status" value="1"/>
</dbReference>
<dbReference type="Proteomes" id="UP000032254">
    <property type="component" value="Unassembled WGS sequence"/>
</dbReference>
<evidence type="ECO:0000256" key="3">
    <source>
        <dbReference type="ARBA" id="ARBA00023163"/>
    </source>
</evidence>
<dbReference type="Gene3D" id="1.10.10.60">
    <property type="entry name" value="Homeodomain-like"/>
    <property type="match status" value="1"/>
</dbReference>
<reference evidence="6 7" key="1">
    <citation type="submission" date="2015-01" db="EMBL/GenBank/DDBJ databases">
        <title>Sequencing and annotation of Micromonospora carbonacea strain JXNU-1 genome.</title>
        <authorList>
            <person name="Long Z."/>
            <person name="Huang Y."/>
            <person name="Jiang Y."/>
        </authorList>
    </citation>
    <scope>NUCLEOTIDE SEQUENCE [LARGE SCALE GENOMIC DNA]</scope>
    <source>
        <strain evidence="6 7">JXNU-1</strain>
    </source>
</reference>
<keyword evidence="7" id="KW-1185">Reference proteome</keyword>
<organism evidence="6 7">
    <name type="scientific">Micromonospora haikouensis</name>
    <dbReference type="NCBI Taxonomy" id="686309"/>
    <lineage>
        <taxon>Bacteria</taxon>
        <taxon>Bacillati</taxon>
        <taxon>Actinomycetota</taxon>
        <taxon>Actinomycetes</taxon>
        <taxon>Micromonosporales</taxon>
        <taxon>Micromonosporaceae</taxon>
        <taxon>Micromonospora</taxon>
    </lineage>
</organism>
<dbReference type="GO" id="GO:0000976">
    <property type="term" value="F:transcription cis-regulatory region binding"/>
    <property type="evidence" value="ECO:0007669"/>
    <property type="project" value="TreeGrafter"/>
</dbReference>
<dbReference type="PANTHER" id="PTHR30055">
    <property type="entry name" value="HTH-TYPE TRANSCRIPTIONAL REGULATOR RUTR"/>
    <property type="match status" value="1"/>
</dbReference>
<evidence type="ECO:0000256" key="4">
    <source>
        <dbReference type="PROSITE-ProRule" id="PRU00335"/>
    </source>
</evidence>
<dbReference type="InterPro" id="IPR011075">
    <property type="entry name" value="TetR_C"/>
</dbReference>
<dbReference type="AlphaFoldDB" id="A0A0D0V7X3"/>
<keyword evidence="2 4" id="KW-0238">DNA-binding</keyword>
<dbReference type="Pfam" id="PF16859">
    <property type="entry name" value="TetR_C_11"/>
    <property type="match status" value="1"/>
</dbReference>
<dbReference type="InterPro" id="IPR001647">
    <property type="entry name" value="HTH_TetR"/>
</dbReference>
<dbReference type="PRINTS" id="PR00455">
    <property type="entry name" value="HTHTETR"/>
</dbReference>
<evidence type="ECO:0000259" key="5">
    <source>
        <dbReference type="PROSITE" id="PS50977"/>
    </source>
</evidence>
<dbReference type="InterPro" id="IPR036271">
    <property type="entry name" value="Tet_transcr_reg_TetR-rel_C_sf"/>
</dbReference>
<evidence type="ECO:0000313" key="6">
    <source>
        <dbReference type="EMBL" id="KIR66932.1"/>
    </source>
</evidence>
<dbReference type="GO" id="GO:0003700">
    <property type="term" value="F:DNA-binding transcription factor activity"/>
    <property type="evidence" value="ECO:0007669"/>
    <property type="project" value="TreeGrafter"/>
</dbReference>
<evidence type="ECO:0000313" key="7">
    <source>
        <dbReference type="Proteomes" id="UP000032254"/>
    </source>
</evidence>
<dbReference type="InterPro" id="IPR009057">
    <property type="entry name" value="Homeodomain-like_sf"/>
</dbReference>
<keyword evidence="3" id="KW-0804">Transcription</keyword>
<comment type="caution">
    <text evidence="6">The sequence shown here is derived from an EMBL/GenBank/DDBJ whole genome shotgun (WGS) entry which is preliminary data.</text>
</comment>
<sequence>MGEVGPRRRPGGRAAAVVAAVRRAAVELLEEVGYEGLVLTDVASRAGVNKTTVYRRWPTRVQLVSDILLAQAAEQVGTPDTGDLVGDLCVLLADVAALLRTRAARAVLAALVAGESDPAVAVARDAFWAERFGRSAVIVERAVRRGELPPGTDARLLLEEASSPVYFRLMFTGEPVGPADIELFARRAAETARARPSSRR</sequence>